<organism evidence="2 3">
    <name type="scientific">Candidatus Methanodesulfokora washburnensis</name>
    <dbReference type="NCBI Taxonomy" id="2478471"/>
    <lineage>
        <taxon>Archaea</taxon>
        <taxon>Thermoproteota</taxon>
        <taxon>Candidatus Korarchaeia</taxon>
        <taxon>Candidatus Korarchaeia incertae sedis</taxon>
        <taxon>Candidatus Methanodesulfokora</taxon>
    </lineage>
</organism>
<evidence type="ECO:0000313" key="3">
    <source>
        <dbReference type="Proteomes" id="UP000277582"/>
    </source>
</evidence>
<dbReference type="RefSeq" id="WP_125671353.1">
    <property type="nucleotide sequence ID" value="NZ_RCOS01000083.1"/>
</dbReference>
<dbReference type="CDD" id="cd02440">
    <property type="entry name" value="AdoMet_MTases"/>
    <property type="match status" value="1"/>
</dbReference>
<dbReference type="GO" id="GO:0008757">
    <property type="term" value="F:S-adenosylmethionine-dependent methyltransferase activity"/>
    <property type="evidence" value="ECO:0007669"/>
    <property type="project" value="InterPro"/>
</dbReference>
<evidence type="ECO:0000259" key="1">
    <source>
        <dbReference type="Pfam" id="PF08241"/>
    </source>
</evidence>
<protein>
    <submittedName>
        <fullName evidence="2">Class I SAM-dependent methyltransferase</fullName>
    </submittedName>
</protein>
<reference evidence="2 3" key="1">
    <citation type="submission" date="2018-10" db="EMBL/GenBank/DDBJ databases">
        <title>Co-occurring genomic capacity for anaerobic methane metabolism and dissimilatory sulfite reduction discovered in the Korarchaeota.</title>
        <authorList>
            <person name="Mckay L.J."/>
            <person name="Dlakic M."/>
            <person name="Fields M.W."/>
            <person name="Delmont T.O."/>
            <person name="Eren A.M."/>
            <person name="Jay Z.J."/>
            <person name="Klingelsmith K.B."/>
            <person name="Rusch D.B."/>
            <person name="Inskeep W.P."/>
        </authorList>
    </citation>
    <scope>NUCLEOTIDE SEQUENCE [LARGE SCALE GENOMIC DNA]</scope>
    <source>
        <strain evidence="2 3">MDKW</strain>
    </source>
</reference>
<proteinExistence type="predicted"/>
<keyword evidence="3" id="KW-1185">Reference proteome</keyword>
<dbReference type="EMBL" id="RCOS01000083">
    <property type="protein sequence ID" value="RSN74930.1"/>
    <property type="molecule type" value="Genomic_DNA"/>
</dbReference>
<evidence type="ECO:0000313" key="2">
    <source>
        <dbReference type="EMBL" id="RSN74930.1"/>
    </source>
</evidence>
<dbReference type="SUPFAM" id="SSF53335">
    <property type="entry name" value="S-adenosyl-L-methionine-dependent methyltransferases"/>
    <property type="match status" value="1"/>
</dbReference>
<comment type="caution">
    <text evidence="2">The sequence shown here is derived from an EMBL/GenBank/DDBJ whole genome shotgun (WGS) entry which is preliminary data.</text>
</comment>
<dbReference type="InterPro" id="IPR013216">
    <property type="entry name" value="Methyltransf_11"/>
</dbReference>
<dbReference type="Gene3D" id="3.40.50.150">
    <property type="entry name" value="Vaccinia Virus protein VP39"/>
    <property type="match status" value="1"/>
</dbReference>
<sequence>MNSSFREYSRKHVHFYDEEVSPILEYGLALTLKSVEKPNIVDLGCGDGRIIFALHKKGVLRNVGEIVGVDISKARVERLKSNLPFVRGIVSDALNVKELPSHSFDFVICSQLIEHVKDDDALVLEIGRLLKKRRNSLSIFCS</sequence>
<dbReference type="OrthoDB" id="6027at2157"/>
<dbReference type="AlphaFoldDB" id="A0A3R9QWB6"/>
<dbReference type="Proteomes" id="UP000277582">
    <property type="component" value="Unassembled WGS sequence"/>
</dbReference>
<name>A0A3R9QWB6_9CREN</name>
<dbReference type="Pfam" id="PF08241">
    <property type="entry name" value="Methyltransf_11"/>
    <property type="match status" value="1"/>
</dbReference>
<dbReference type="GO" id="GO:0032259">
    <property type="term" value="P:methylation"/>
    <property type="evidence" value="ECO:0007669"/>
    <property type="project" value="UniProtKB-KW"/>
</dbReference>
<keyword evidence="2" id="KW-0808">Transferase</keyword>
<dbReference type="PANTHER" id="PTHR43861">
    <property type="entry name" value="TRANS-ACONITATE 2-METHYLTRANSFERASE-RELATED"/>
    <property type="match status" value="1"/>
</dbReference>
<keyword evidence="2" id="KW-0489">Methyltransferase</keyword>
<feature type="domain" description="Methyltransferase type 11" evidence="1">
    <location>
        <begin position="41"/>
        <end position="132"/>
    </location>
</feature>
<gene>
    <name evidence="2" type="ORF">D6D85_07250</name>
</gene>
<dbReference type="InterPro" id="IPR029063">
    <property type="entry name" value="SAM-dependent_MTases_sf"/>
</dbReference>
<accession>A0A3R9QWB6</accession>